<dbReference type="InterPro" id="IPR036361">
    <property type="entry name" value="SAP_dom_sf"/>
</dbReference>
<feature type="domain" description="SAP" evidence="3">
    <location>
        <begin position="86"/>
        <end position="120"/>
    </location>
</feature>
<evidence type="ECO:0000256" key="1">
    <source>
        <dbReference type="SAM" id="MobiDB-lite"/>
    </source>
</evidence>
<feature type="compositionally biased region" description="Polar residues" evidence="1">
    <location>
        <begin position="364"/>
        <end position="386"/>
    </location>
</feature>
<protein>
    <recommendedName>
        <fullName evidence="3">SAP domain-containing protein</fullName>
    </recommendedName>
</protein>
<dbReference type="PROSITE" id="PS50800">
    <property type="entry name" value="SAP"/>
    <property type="match status" value="1"/>
</dbReference>
<name>A0A075HDB6_9EURY</name>
<evidence type="ECO:0000313" key="4">
    <source>
        <dbReference type="EMBL" id="AIF11873.1"/>
    </source>
</evidence>
<feature type="region of interest" description="Disordered" evidence="1">
    <location>
        <begin position="50"/>
        <end position="76"/>
    </location>
</feature>
<reference evidence="4" key="1">
    <citation type="journal article" date="2014" name="Genome Biol. Evol.">
        <title>Pangenome evidence for extensive interdomain horizontal transfer affecting lineage core and shell genes in uncultured planktonic thaumarchaeota and euryarchaeota.</title>
        <authorList>
            <person name="Deschamps P."/>
            <person name="Zivanovic Y."/>
            <person name="Moreira D."/>
            <person name="Rodriguez-Valera F."/>
            <person name="Lopez-Garcia P."/>
        </authorList>
    </citation>
    <scope>NUCLEOTIDE SEQUENCE</scope>
</reference>
<keyword evidence="2" id="KW-0812">Transmembrane</keyword>
<proteinExistence type="predicted"/>
<keyword evidence="2" id="KW-0472">Membrane</keyword>
<dbReference type="Pfam" id="PF02037">
    <property type="entry name" value="SAP"/>
    <property type="match status" value="1"/>
</dbReference>
<feature type="transmembrane region" description="Helical" evidence="2">
    <location>
        <begin position="328"/>
        <end position="353"/>
    </location>
</feature>
<dbReference type="SUPFAM" id="SSF68906">
    <property type="entry name" value="SAP domain"/>
    <property type="match status" value="1"/>
</dbReference>
<accession>A0A075HDB6</accession>
<feature type="transmembrane region" description="Helical" evidence="2">
    <location>
        <begin position="458"/>
        <end position="477"/>
    </location>
</feature>
<dbReference type="Gene3D" id="1.10.720.30">
    <property type="entry name" value="SAP domain"/>
    <property type="match status" value="1"/>
</dbReference>
<keyword evidence="2" id="KW-1133">Transmembrane helix</keyword>
<feature type="transmembrane region" description="Helical" evidence="2">
    <location>
        <begin position="297"/>
        <end position="316"/>
    </location>
</feature>
<feature type="transmembrane region" description="Helical" evidence="2">
    <location>
        <begin position="271"/>
        <end position="290"/>
    </location>
</feature>
<feature type="region of interest" description="Disordered" evidence="1">
    <location>
        <begin position="364"/>
        <end position="411"/>
    </location>
</feature>
<feature type="transmembrane region" description="Helical" evidence="2">
    <location>
        <begin position="420"/>
        <end position="446"/>
    </location>
</feature>
<feature type="compositionally biased region" description="Basic and acidic residues" evidence="1">
    <location>
        <begin position="395"/>
        <end position="407"/>
    </location>
</feature>
<dbReference type="EMBL" id="KF900929">
    <property type="protein sequence ID" value="AIF11873.1"/>
    <property type="molecule type" value="Genomic_DNA"/>
</dbReference>
<evidence type="ECO:0000259" key="3">
    <source>
        <dbReference type="PROSITE" id="PS50800"/>
    </source>
</evidence>
<sequence length="528" mass="59893">MAGDEVESDNSNDLPLDDSVYISEEEDTMEKMKRGFKKIGKDLKKGAEDLADSSKKFASKSKEKYDAAREERKKAKAMKDPLNFPWSNLSVVELKDNLKSLGLKVSGKKDDLIERILEHYRTEIPEMEDGTPHLIEDLEPLDENPPAPDIDELIEEQEEVVEELSPTFEEVDPETPVVQFEGSEQMYVYDPVINTPKRAKTVQNNNWRAKKIISTINVIFGGLILLLMLSVWDYGFDMGIFGNDDNLINWFAQIFGVKLLRPYGGMSELEVGALAGSLSIMLFMSSMLFFTRRHPKAAGAIVNLVLITSLGVRIYAGGISNSFENIDMWGYLIFDLMFIIPFSFTCWVPAMVVSEITYSRQSSPESFQVSDDPSFSDETPQSITDTTSDEQLGEDMGRFDVTKPEPPKRRKIGQGSMYETLFLFASLVAWPFTICMTALLILGIHSDTFNVTFSMDEHNLLLIVLYAFSFFCSYIVYRIDKEARSGEIYAKVKLAYHRDMDQYLELKRVYYENEAARIAGENGNNGDE</sequence>
<organism evidence="4">
    <name type="scientific">uncultured marine group II/III euryarchaeote KM3_53_G07</name>
    <dbReference type="NCBI Taxonomy" id="1456458"/>
    <lineage>
        <taxon>Archaea</taxon>
        <taxon>Methanobacteriati</taxon>
        <taxon>Methanobacteriota</taxon>
        <taxon>environmental samples</taxon>
    </lineage>
</organism>
<feature type="transmembrane region" description="Helical" evidence="2">
    <location>
        <begin position="212"/>
        <end position="232"/>
    </location>
</feature>
<dbReference type="AlphaFoldDB" id="A0A075HDB6"/>
<evidence type="ECO:0000256" key="2">
    <source>
        <dbReference type="SAM" id="Phobius"/>
    </source>
</evidence>
<dbReference type="SMART" id="SM00513">
    <property type="entry name" value="SAP"/>
    <property type="match status" value="1"/>
</dbReference>
<dbReference type="InterPro" id="IPR003034">
    <property type="entry name" value="SAP_dom"/>
</dbReference>